<sequence length="658" mass="69997">MSHSTPTATTKRKVMGRIDSAPVESPSSSVTPNARPRIVRAHHGYSSPSLSNSATPTATRPTPGTGRARVDMSAFASPSSAANSPAMSPSVSSRPKSAASAGPSTITARLSAPSPTIRSTPTFHARSGSTVGASASSFRLADVRNDAPVDANLVSLRSPKLRARNGSVDLSASTSVASPSTRFSASSQLSASTSLRSPVPRADQSQFQKPSNPSTSARPASAIPARHLLSPQRSQETLDRSALLPKSRSPSPVLPAPAVADAGPASAQQMSPSKQISTFPQHPEPLVPDRQASIPVAVPTALRTAESTRAFNVANAFNTSIDDQSIYAISPSEYRPVGNAGSGNRFEQTTSMTTGRASLRPGPSLQRSAMPPSFMDLANVIAPSRPAVEQRASFASSTFSAHSVSQPLSPSSETPRSPSETGEAEEARVHRKLLDLEITNKSLLAINSALEVTKMKQAREIRELKRRLREGRGLSVVATTSRDPSGGGGNGIFSDDEDLETDSDENDDDDDEFMVRKEDPELEAAHQRCKNLVDSMVEQARKAILAEYEGPENTGGKVLHPAELEEMQREMDEEADTTIATDLLESSMTFDDNLEHEHVEDGDTSRNHDHLPSSSSLNFAMSHKIDHVDLLNPNTLSDLHSISAIDTNFPSLADVSID</sequence>
<feature type="compositionally biased region" description="Polar residues" evidence="1">
    <location>
        <begin position="268"/>
        <end position="280"/>
    </location>
</feature>
<dbReference type="PANTHER" id="PTHR38701">
    <property type="entry name" value="CHROMOSOME 8, WHOLE GENOME SHOTGUN SEQUENCE"/>
    <property type="match status" value="1"/>
</dbReference>
<feature type="region of interest" description="Disordered" evidence="1">
    <location>
        <begin position="336"/>
        <end position="371"/>
    </location>
</feature>
<feature type="compositionally biased region" description="Polar residues" evidence="1">
    <location>
        <begin position="102"/>
        <end position="137"/>
    </location>
</feature>
<feature type="compositionally biased region" description="Acidic residues" evidence="1">
    <location>
        <begin position="494"/>
        <end position="512"/>
    </location>
</feature>
<feature type="compositionally biased region" description="Low complexity" evidence="1">
    <location>
        <begin position="180"/>
        <end position="197"/>
    </location>
</feature>
<keyword evidence="3" id="KW-1185">Reference proteome</keyword>
<evidence type="ECO:0000313" key="2">
    <source>
        <dbReference type="EMBL" id="SPO26363.1"/>
    </source>
</evidence>
<feature type="compositionally biased region" description="Low complexity" evidence="1">
    <location>
        <begin position="247"/>
        <end position="267"/>
    </location>
</feature>
<reference evidence="2 3" key="1">
    <citation type="submission" date="2018-03" db="EMBL/GenBank/DDBJ databases">
        <authorList>
            <person name="Guldener U."/>
        </authorList>
    </citation>
    <scope>NUCLEOTIDE SEQUENCE [LARGE SCALE GENOMIC DNA]</scope>
    <source>
        <strain evidence="2 3">NBRC100155</strain>
    </source>
</reference>
<name>A0A5C3E6N4_9BASI</name>
<feature type="region of interest" description="Disordered" evidence="1">
    <location>
        <begin position="399"/>
        <end position="427"/>
    </location>
</feature>
<evidence type="ECO:0000256" key="1">
    <source>
        <dbReference type="SAM" id="MobiDB-lite"/>
    </source>
</evidence>
<feature type="compositionally biased region" description="Polar residues" evidence="1">
    <location>
        <begin position="168"/>
        <end position="179"/>
    </location>
</feature>
<feature type="compositionally biased region" description="Low complexity" evidence="1">
    <location>
        <begin position="54"/>
        <end position="95"/>
    </location>
</feature>
<feature type="region of interest" description="Disordered" evidence="1">
    <location>
        <begin position="475"/>
        <end position="512"/>
    </location>
</feature>
<organism evidence="2 3">
    <name type="scientific">Ustilago trichophora</name>
    <dbReference type="NCBI Taxonomy" id="86804"/>
    <lineage>
        <taxon>Eukaryota</taxon>
        <taxon>Fungi</taxon>
        <taxon>Dikarya</taxon>
        <taxon>Basidiomycota</taxon>
        <taxon>Ustilaginomycotina</taxon>
        <taxon>Ustilaginomycetes</taxon>
        <taxon>Ustilaginales</taxon>
        <taxon>Ustilaginaceae</taxon>
        <taxon>Ustilago</taxon>
    </lineage>
</organism>
<gene>
    <name evidence="2" type="ORF">UTRI_03952</name>
</gene>
<dbReference type="OrthoDB" id="2555519at2759"/>
<dbReference type="EMBL" id="OOIN01000014">
    <property type="protein sequence ID" value="SPO26363.1"/>
    <property type="molecule type" value="Genomic_DNA"/>
</dbReference>
<feature type="compositionally biased region" description="Polar residues" evidence="1">
    <location>
        <begin position="345"/>
        <end position="356"/>
    </location>
</feature>
<dbReference type="AlphaFoldDB" id="A0A5C3E6N4"/>
<proteinExistence type="predicted"/>
<feature type="region of interest" description="Disordered" evidence="1">
    <location>
        <begin position="1"/>
        <end position="288"/>
    </location>
</feature>
<feature type="compositionally biased region" description="Low complexity" evidence="1">
    <location>
        <begin position="399"/>
        <end position="421"/>
    </location>
</feature>
<accession>A0A5C3E6N4</accession>
<dbReference type="Proteomes" id="UP000324022">
    <property type="component" value="Unassembled WGS sequence"/>
</dbReference>
<protein>
    <submittedName>
        <fullName evidence="2">Uncharacterized protein</fullName>
    </submittedName>
</protein>
<feature type="compositionally biased region" description="Polar residues" evidence="1">
    <location>
        <begin position="203"/>
        <end position="218"/>
    </location>
</feature>
<dbReference type="PANTHER" id="PTHR38701:SF1">
    <property type="entry name" value="UP-REGULATED DURING SEPTATION PROTEIN 1 DOMAIN-CONTAINING PROTEIN"/>
    <property type="match status" value="1"/>
</dbReference>
<evidence type="ECO:0000313" key="3">
    <source>
        <dbReference type="Proteomes" id="UP000324022"/>
    </source>
</evidence>